<evidence type="ECO:0000313" key="3">
    <source>
        <dbReference type="Proteomes" id="UP000177821"/>
    </source>
</evidence>
<evidence type="ECO:0000256" key="1">
    <source>
        <dbReference type="SAM" id="Phobius"/>
    </source>
</evidence>
<feature type="transmembrane region" description="Helical" evidence="1">
    <location>
        <begin position="28"/>
        <end position="47"/>
    </location>
</feature>
<keyword evidence="1" id="KW-1133">Transmembrane helix</keyword>
<dbReference type="EMBL" id="MHCX01000048">
    <property type="protein sequence ID" value="OGY28559.1"/>
    <property type="molecule type" value="Genomic_DNA"/>
</dbReference>
<evidence type="ECO:0008006" key="4">
    <source>
        <dbReference type="Google" id="ProtNLM"/>
    </source>
</evidence>
<dbReference type="Proteomes" id="UP000177821">
    <property type="component" value="Unassembled WGS sequence"/>
</dbReference>
<keyword evidence="1" id="KW-0472">Membrane</keyword>
<protein>
    <recommendedName>
        <fullName evidence="4">PilN domain-containing protein</fullName>
    </recommendedName>
</protein>
<comment type="caution">
    <text evidence="2">The sequence shown here is derived from an EMBL/GenBank/DDBJ whole genome shotgun (WGS) entry which is preliminary data.</text>
</comment>
<gene>
    <name evidence="2" type="ORF">A3J50_03965</name>
</gene>
<proteinExistence type="predicted"/>
<dbReference type="AlphaFoldDB" id="A0A1G1WLG5"/>
<name>A0A1G1WLG5_9BACT</name>
<accession>A0A1G1WLG5</accession>
<evidence type="ECO:0000313" key="2">
    <source>
        <dbReference type="EMBL" id="OGY28559.1"/>
    </source>
</evidence>
<organism evidence="2 3">
    <name type="scientific">Candidatus Woykebacteria bacterium RIFCSPHIGHO2_02_FULL_43_16b</name>
    <dbReference type="NCBI Taxonomy" id="1802601"/>
    <lineage>
        <taxon>Bacteria</taxon>
        <taxon>Candidatus Woykeibacteriota</taxon>
    </lineage>
</organism>
<reference evidence="2 3" key="1">
    <citation type="journal article" date="2016" name="Nat. Commun.">
        <title>Thousands of microbial genomes shed light on interconnected biogeochemical processes in an aquifer system.</title>
        <authorList>
            <person name="Anantharaman K."/>
            <person name="Brown C.T."/>
            <person name="Hug L.A."/>
            <person name="Sharon I."/>
            <person name="Castelle C.J."/>
            <person name="Probst A.J."/>
            <person name="Thomas B.C."/>
            <person name="Singh A."/>
            <person name="Wilkins M.J."/>
            <person name="Karaoz U."/>
            <person name="Brodie E.L."/>
            <person name="Williams K.H."/>
            <person name="Hubbard S.S."/>
            <person name="Banfield J.F."/>
        </authorList>
    </citation>
    <scope>NUCLEOTIDE SEQUENCE [LARGE SCALE GENOMIC DNA]</scope>
</reference>
<keyword evidence="1" id="KW-0812">Transmembrane</keyword>
<sequence>MPKKQINLIPKTSETEIKEQSQKRKFRVFSIVVLILVILLMAFFYLVEAYLNLSIASVKDQNARSTATLKGLNENESVLRGIEAKLIRYRAIQSEYPEYPRLFKMVSDASLGLVDILGVVVEKDHSMEITVESVDKSAMASFLGVFNTLALKNNFRETQIKELNAQPQKSYKIILSFRW</sequence>